<dbReference type="InterPro" id="IPR007822">
    <property type="entry name" value="LANC-like"/>
</dbReference>
<dbReference type="GO" id="GO:0016301">
    <property type="term" value="F:kinase activity"/>
    <property type="evidence" value="ECO:0007669"/>
    <property type="project" value="UniProtKB-KW"/>
</dbReference>
<dbReference type="SMART" id="SM01260">
    <property type="entry name" value="LANC_like"/>
    <property type="match status" value="1"/>
</dbReference>
<evidence type="ECO:0000313" key="3">
    <source>
        <dbReference type="Proteomes" id="UP000730591"/>
    </source>
</evidence>
<dbReference type="Proteomes" id="UP000730591">
    <property type="component" value="Unassembled WGS sequence"/>
</dbReference>
<dbReference type="Pfam" id="PF00069">
    <property type="entry name" value="Pkinase"/>
    <property type="match status" value="1"/>
</dbReference>
<dbReference type="RefSeq" id="WP_167998666.1">
    <property type="nucleotide sequence ID" value="NZ_JAATEM010000049.1"/>
</dbReference>
<dbReference type="EMBL" id="JAATEM010000049">
    <property type="protein sequence ID" value="NJP53845.1"/>
    <property type="molecule type" value="Genomic_DNA"/>
</dbReference>
<protein>
    <submittedName>
        <fullName evidence="2">Protein kinase/lanthionine synthetase C family protein</fullName>
    </submittedName>
</protein>
<evidence type="ECO:0000259" key="1">
    <source>
        <dbReference type="PROSITE" id="PS50011"/>
    </source>
</evidence>
<dbReference type="CDD" id="cd04791">
    <property type="entry name" value="LanC_SerThrkinase"/>
    <property type="match status" value="1"/>
</dbReference>
<gene>
    <name evidence="2" type="ORF">HCJ93_28200</name>
</gene>
<accession>A0ABX1ABT0</accession>
<dbReference type="Gene3D" id="1.50.10.10">
    <property type="match status" value="2"/>
</dbReference>
<feature type="domain" description="Protein kinase" evidence="1">
    <location>
        <begin position="231"/>
        <end position="488"/>
    </location>
</feature>
<sequence length="874" mass="95711">MTTTRPQPEAYCQADPVFYDISGRHTGDDSSAFHQSTLPAPAGWERRETDVWIVHTPLGHTLPPQGWKIHISALPGNARRIVDAAWEYCVRHGLPFKFLRGVDVLTTHSLKYAPRSSSGKLVTIYPSDEEQLRRTLEELGQRLEGEAGPYILTDLRWNAGPLHVRYGGFVSRYCTDADGTPVHAIERPDGTLVPDRRRPVFEVPEWVELPGFLADQLAARQAGGSPADFPYTVERALHFSNGGGVYLAKDSEQRQVVLKEARPHAGLDGRGRDAVARLDRERRALERLAGIPGIPRLYEHRVVWEHHFLSVQHMPGDTLQGWLARHYPLTRTGPDARALSDYVERAGELADRIERLVARVHERGMVFGDLHPANILVDDEDEVALVDFELAVPVEEADRLGLGHPGFAGTGRTGYAMDLHALAALRLWLLFPLNGLNELDPGRTARFVDVAERRFALPAGSLDRLRRELAPSEEARNKVPAALREPLRVDLDTALPNWGAIRKSLAEAVVLSATPHRTDRLFPGDVRQFMTDGANFAYGAAGVLWALHTCGAGRYPEYEQWLLDAAGRDVPPRPGFYDGAHGIAHVLARLGHLDTAARLVHTSREAVAQVREVSLFRGTAGIGLNLLDLAARTGDDVYRRRALELAERTAAAVTAGEAPGIMAGPGHGSRAGLLRGWTGAALFFLRLYEETADAAHLGLAVRALHLDLDLCTPADDGSLQVDGGFRQLPYLEVGSAGIALVADEVLAHRPDARLERALPALARSAEPEFTIEPHLFGGRAGLLATLAVLRGRHPERDPGLAVERHLTRLHWHALSFHGQLAFPGEQLRRISMDLATGGPGVLLALSAALDGRRDFLPFLAPFTATAPGAEHRAP</sequence>
<dbReference type="SUPFAM" id="SSF158745">
    <property type="entry name" value="LanC-like"/>
    <property type="match status" value="1"/>
</dbReference>
<dbReference type="InterPro" id="IPR011009">
    <property type="entry name" value="Kinase-like_dom_sf"/>
</dbReference>
<dbReference type="InterPro" id="IPR000719">
    <property type="entry name" value="Prot_kinase_dom"/>
</dbReference>
<dbReference type="PROSITE" id="PS50011">
    <property type="entry name" value="PROTEIN_KINASE_DOM"/>
    <property type="match status" value="1"/>
</dbReference>
<dbReference type="SMART" id="SM00220">
    <property type="entry name" value="S_TKc"/>
    <property type="match status" value="1"/>
</dbReference>
<dbReference type="InterPro" id="IPR057929">
    <property type="entry name" value="RamC_N"/>
</dbReference>
<dbReference type="InterPro" id="IPR058053">
    <property type="entry name" value="RamC_C"/>
</dbReference>
<evidence type="ECO:0000313" key="2">
    <source>
        <dbReference type="EMBL" id="NJP53845.1"/>
    </source>
</evidence>
<keyword evidence="2" id="KW-0418">Kinase</keyword>
<proteinExistence type="predicted"/>
<organism evidence="2 3">
    <name type="scientific">Streptomyces composti</name>
    <dbReference type="NCBI Taxonomy" id="2720025"/>
    <lineage>
        <taxon>Bacteria</taxon>
        <taxon>Bacillati</taxon>
        <taxon>Actinomycetota</taxon>
        <taxon>Actinomycetes</taxon>
        <taxon>Kitasatosporales</taxon>
        <taxon>Streptomycetaceae</taxon>
        <taxon>Streptomyces</taxon>
    </lineage>
</organism>
<dbReference type="NCBIfam" id="NF038151">
    <property type="entry name" value="lanthi_synth_III"/>
    <property type="match status" value="1"/>
</dbReference>
<comment type="caution">
    <text evidence="2">The sequence shown here is derived from an EMBL/GenBank/DDBJ whole genome shotgun (WGS) entry which is preliminary data.</text>
</comment>
<keyword evidence="2" id="KW-0808">Transferase</keyword>
<dbReference type="Gene3D" id="1.10.510.10">
    <property type="entry name" value="Transferase(Phosphotransferase) domain 1"/>
    <property type="match status" value="1"/>
</dbReference>
<dbReference type="Pfam" id="PF25816">
    <property type="entry name" value="RamC_N"/>
    <property type="match status" value="1"/>
</dbReference>
<keyword evidence="3" id="KW-1185">Reference proteome</keyword>
<name>A0ABX1ABT0_9ACTN</name>
<reference evidence="2 3" key="1">
    <citation type="submission" date="2020-03" db="EMBL/GenBank/DDBJ databases">
        <title>WGS of actinomycetes isolated from Thailand.</title>
        <authorList>
            <person name="Thawai C."/>
        </authorList>
    </citation>
    <scope>NUCLEOTIDE SEQUENCE [LARGE SCALE GENOMIC DNA]</scope>
    <source>
        <strain evidence="2 3">SBST2-5</strain>
    </source>
</reference>
<dbReference type="InterPro" id="IPR053524">
    <property type="entry name" value="Aerial_hyphae_peptide-synth"/>
</dbReference>
<dbReference type="InterPro" id="IPR012341">
    <property type="entry name" value="6hp_glycosidase-like_sf"/>
</dbReference>
<dbReference type="SUPFAM" id="SSF56112">
    <property type="entry name" value="Protein kinase-like (PK-like)"/>
    <property type="match status" value="1"/>
</dbReference>